<name>A0A1J3D7S2_NOCCA</name>
<feature type="compositionally biased region" description="Basic and acidic residues" evidence="1">
    <location>
        <begin position="10"/>
        <end position="20"/>
    </location>
</feature>
<evidence type="ECO:0000313" key="2">
    <source>
        <dbReference type="EMBL" id="JAU14128.1"/>
    </source>
</evidence>
<protein>
    <submittedName>
        <fullName evidence="2">Uncharacterized protein</fullName>
    </submittedName>
</protein>
<dbReference type="EMBL" id="GEVI01018192">
    <property type="protein sequence ID" value="JAU14128.1"/>
    <property type="molecule type" value="Transcribed_RNA"/>
</dbReference>
<organism evidence="2">
    <name type="scientific">Noccaea caerulescens</name>
    <name type="common">Alpine penny-cress</name>
    <name type="synonym">Thlaspi caerulescens</name>
    <dbReference type="NCBI Taxonomy" id="107243"/>
    <lineage>
        <taxon>Eukaryota</taxon>
        <taxon>Viridiplantae</taxon>
        <taxon>Streptophyta</taxon>
        <taxon>Embryophyta</taxon>
        <taxon>Tracheophyta</taxon>
        <taxon>Spermatophyta</taxon>
        <taxon>Magnoliopsida</taxon>
        <taxon>eudicotyledons</taxon>
        <taxon>Gunneridae</taxon>
        <taxon>Pentapetalae</taxon>
        <taxon>rosids</taxon>
        <taxon>malvids</taxon>
        <taxon>Brassicales</taxon>
        <taxon>Brassicaceae</taxon>
        <taxon>Coluteocarpeae</taxon>
        <taxon>Noccaea</taxon>
    </lineage>
</organism>
<feature type="region of interest" description="Disordered" evidence="1">
    <location>
        <begin position="88"/>
        <end position="128"/>
    </location>
</feature>
<feature type="region of interest" description="Disordered" evidence="1">
    <location>
        <begin position="38"/>
        <end position="69"/>
    </location>
</feature>
<feature type="compositionally biased region" description="Basic and acidic residues" evidence="1">
    <location>
        <begin position="47"/>
        <end position="68"/>
    </location>
</feature>
<proteinExistence type="predicted"/>
<accession>A0A1J3D7S2</accession>
<reference evidence="2" key="1">
    <citation type="submission" date="2016-07" db="EMBL/GenBank/DDBJ databases">
        <title>De novo transcriptome assembly of four accessions of the metal hyperaccumulator plant Noccaea caerulescens.</title>
        <authorList>
            <person name="Blande D."/>
            <person name="Halimaa P."/>
            <person name="Tervahauta A.I."/>
            <person name="Aarts M.G."/>
            <person name="Karenlampi S.O."/>
        </authorList>
    </citation>
    <scope>NUCLEOTIDE SEQUENCE</scope>
</reference>
<evidence type="ECO:0000256" key="1">
    <source>
        <dbReference type="SAM" id="MobiDB-lite"/>
    </source>
</evidence>
<sequence length="128" mass="14768">MLNHHGSYNHNEKNHHDHKADGVVTRVEKSVNYIVGHSQTQKQAGSMKHEQNQMDYKGTSRDEAETKPKYTTIMKIPKWKHYDSENKFDTKENNEHPTMIDTGGWVRPNRAMWASPPSSSSSKPHKNT</sequence>
<feature type="region of interest" description="Disordered" evidence="1">
    <location>
        <begin position="1"/>
        <end position="20"/>
    </location>
</feature>
<dbReference type="AlphaFoldDB" id="A0A1J3D7S2"/>
<gene>
    <name evidence="2" type="ORF">GA_TR13366_c0_g1_i1_g.42409</name>
</gene>